<dbReference type="GO" id="GO:0055085">
    <property type="term" value="P:transmembrane transport"/>
    <property type="evidence" value="ECO:0007669"/>
    <property type="project" value="InterPro"/>
</dbReference>
<dbReference type="InterPro" id="IPR002645">
    <property type="entry name" value="STAS_dom"/>
</dbReference>
<evidence type="ECO:0000256" key="2">
    <source>
        <dbReference type="ARBA" id="ARBA00022692"/>
    </source>
</evidence>
<gene>
    <name evidence="7" type="ORF">PX52LOC_05097</name>
</gene>
<feature type="transmembrane region" description="Helical" evidence="5">
    <location>
        <begin position="371"/>
        <end position="391"/>
    </location>
</feature>
<dbReference type="AlphaFoldDB" id="A0A5C1AIJ9"/>
<dbReference type="Pfam" id="PF00916">
    <property type="entry name" value="Sulfate_transp"/>
    <property type="match status" value="1"/>
</dbReference>
<evidence type="ECO:0000256" key="4">
    <source>
        <dbReference type="ARBA" id="ARBA00023136"/>
    </source>
</evidence>
<protein>
    <submittedName>
        <fullName evidence="7">SulP family inorganic anion transporter</fullName>
    </submittedName>
</protein>
<dbReference type="Proteomes" id="UP000324974">
    <property type="component" value="Chromosome"/>
</dbReference>
<feature type="transmembrane region" description="Helical" evidence="5">
    <location>
        <begin position="150"/>
        <end position="168"/>
    </location>
</feature>
<feature type="transmembrane region" description="Helical" evidence="5">
    <location>
        <begin position="230"/>
        <end position="247"/>
    </location>
</feature>
<dbReference type="PROSITE" id="PS50801">
    <property type="entry name" value="STAS"/>
    <property type="match status" value="1"/>
</dbReference>
<feature type="transmembrane region" description="Helical" evidence="5">
    <location>
        <begin position="411"/>
        <end position="443"/>
    </location>
</feature>
<evidence type="ECO:0000256" key="1">
    <source>
        <dbReference type="ARBA" id="ARBA00004141"/>
    </source>
</evidence>
<keyword evidence="3 5" id="KW-1133">Transmembrane helix</keyword>
<dbReference type="Gene3D" id="3.30.750.24">
    <property type="entry name" value="STAS domain"/>
    <property type="match status" value="1"/>
</dbReference>
<sequence>MSLVWADVELGDRQKAYDGDSTNLGGIRQIGFIFRDLRLNKSAKVAPGSDVAPGFFGNIRFDAIAGFLVFLIAMPLCLAIARASGFPPISGIWTAVIGGILTSLISNSQLTIKGPAAGLIVIVYGAVTELGAEFGAGLSETDRAYLGYKLTLGIGVTAGVVQILFGLIRAGRLVDVFPLTPVHGMLASIGISIIAKQVYEVCGTTPTKGAGPLTLISEFPEKVRGFNPEIAFIGVIGLVILFGLPFLAKRAKAKAIKKVPGQLIVLIVAIAFSAYFDLEHQHTYLFPNKFFDSEHPAVHEVGPRFLVDMPEVLKNPKAAFAFPDFSGLATATGLTYLLLFSLIGSLESLLSAKAIELIDPWRRKTSFDRDLLAVGFANTLAAAVGGMPMISEIVRSKANIDNGARSRAANLVHGCCLLAFVLAFPNVIHQIPLAALGAILVFTGFRLASPKEFVRTYKVGSEQFVVFVGTIIATLATDLLIGIAIGVALEILFHLWNGAPVTGFLKSDIEVVPEGDALVILVVKQAAVFSNWLALRKAIVTQAAGRDEVVIDLSHTRLVDHSVMEKLQELESELQATGKELRLIGLDEHQALSSHPLAARKKSGGVPIVPTTVA</sequence>
<evidence type="ECO:0000256" key="3">
    <source>
        <dbReference type="ARBA" id="ARBA00022989"/>
    </source>
</evidence>
<dbReference type="SUPFAM" id="SSF52091">
    <property type="entry name" value="SpoIIaa-like"/>
    <property type="match status" value="1"/>
</dbReference>
<dbReference type="GO" id="GO:0016020">
    <property type="term" value="C:membrane"/>
    <property type="evidence" value="ECO:0007669"/>
    <property type="project" value="UniProtKB-SubCell"/>
</dbReference>
<dbReference type="EMBL" id="CP042425">
    <property type="protein sequence ID" value="QEL18083.1"/>
    <property type="molecule type" value="Genomic_DNA"/>
</dbReference>
<keyword evidence="4 5" id="KW-0472">Membrane</keyword>
<keyword evidence="2 5" id="KW-0812">Transmembrane</keyword>
<evidence type="ECO:0000313" key="7">
    <source>
        <dbReference type="EMBL" id="QEL18083.1"/>
    </source>
</evidence>
<name>A0A5C1AIJ9_9BACT</name>
<evidence type="ECO:0000256" key="5">
    <source>
        <dbReference type="SAM" id="Phobius"/>
    </source>
</evidence>
<feature type="transmembrane region" description="Helical" evidence="5">
    <location>
        <begin position="259"/>
        <end position="276"/>
    </location>
</feature>
<feature type="transmembrane region" description="Helical" evidence="5">
    <location>
        <begin position="325"/>
        <end position="350"/>
    </location>
</feature>
<evidence type="ECO:0000259" key="6">
    <source>
        <dbReference type="PROSITE" id="PS50801"/>
    </source>
</evidence>
<feature type="transmembrane region" description="Helical" evidence="5">
    <location>
        <begin position="464"/>
        <end position="497"/>
    </location>
</feature>
<keyword evidence="8" id="KW-1185">Reference proteome</keyword>
<feature type="domain" description="STAS" evidence="6">
    <location>
        <begin position="516"/>
        <end position="590"/>
    </location>
</feature>
<feature type="transmembrane region" description="Helical" evidence="5">
    <location>
        <begin position="116"/>
        <end position="138"/>
    </location>
</feature>
<accession>A0A5C1AIJ9</accession>
<evidence type="ECO:0000313" key="8">
    <source>
        <dbReference type="Proteomes" id="UP000324974"/>
    </source>
</evidence>
<feature type="transmembrane region" description="Helical" evidence="5">
    <location>
        <begin position="63"/>
        <end position="80"/>
    </location>
</feature>
<dbReference type="KEGG" id="lrs:PX52LOC_05097"/>
<proteinExistence type="predicted"/>
<dbReference type="InterPro" id="IPR036513">
    <property type="entry name" value="STAS_dom_sf"/>
</dbReference>
<dbReference type="InterPro" id="IPR001902">
    <property type="entry name" value="SLC26A/SulP_fam"/>
</dbReference>
<dbReference type="PANTHER" id="PTHR11814">
    <property type="entry name" value="SULFATE TRANSPORTER"/>
    <property type="match status" value="1"/>
</dbReference>
<organism evidence="7 8">
    <name type="scientific">Limnoglobus roseus</name>
    <dbReference type="NCBI Taxonomy" id="2598579"/>
    <lineage>
        <taxon>Bacteria</taxon>
        <taxon>Pseudomonadati</taxon>
        <taxon>Planctomycetota</taxon>
        <taxon>Planctomycetia</taxon>
        <taxon>Gemmatales</taxon>
        <taxon>Gemmataceae</taxon>
        <taxon>Limnoglobus</taxon>
    </lineage>
</organism>
<reference evidence="8" key="1">
    <citation type="submission" date="2019-08" db="EMBL/GenBank/DDBJ databases">
        <title>Limnoglobus roseus gen. nov., sp. nov., a novel freshwater planctomycete with a giant genome from the family Gemmataceae.</title>
        <authorList>
            <person name="Kulichevskaya I.S."/>
            <person name="Naumoff D.G."/>
            <person name="Miroshnikov K."/>
            <person name="Ivanova A."/>
            <person name="Philippov D.A."/>
            <person name="Hakobyan A."/>
            <person name="Rijpstra I.C."/>
            <person name="Sinninghe Damste J.S."/>
            <person name="Liesack W."/>
            <person name="Dedysh S.N."/>
        </authorList>
    </citation>
    <scope>NUCLEOTIDE SEQUENCE [LARGE SCALE GENOMIC DNA]</scope>
    <source>
        <strain evidence="8">PX52</strain>
    </source>
</reference>
<comment type="subcellular location">
    <subcellularLocation>
        <location evidence="1">Membrane</location>
        <topology evidence="1">Multi-pass membrane protein</topology>
    </subcellularLocation>
</comment>
<dbReference type="InterPro" id="IPR011547">
    <property type="entry name" value="SLC26A/SulP_dom"/>
</dbReference>
<feature type="transmembrane region" description="Helical" evidence="5">
    <location>
        <begin position="92"/>
        <end position="110"/>
    </location>
</feature>